<keyword evidence="6" id="KW-0963">Cytoplasm</keyword>
<dbReference type="InterPro" id="IPR013783">
    <property type="entry name" value="Ig-like_fold"/>
</dbReference>
<keyword evidence="7" id="KW-0964">Secreted</keyword>
<dbReference type="InterPro" id="IPR012334">
    <property type="entry name" value="Pectin_lyas_fold"/>
</dbReference>
<dbReference type="InterPro" id="IPR006626">
    <property type="entry name" value="PbH1"/>
</dbReference>
<dbReference type="EMBL" id="JAIVFQ010000055">
    <property type="protein sequence ID" value="MCC5602637.1"/>
    <property type="molecule type" value="Genomic_DNA"/>
</dbReference>
<evidence type="ECO:0000256" key="7">
    <source>
        <dbReference type="ARBA" id="ARBA00022525"/>
    </source>
</evidence>
<keyword evidence="17" id="KW-1185">Reference proteome</keyword>
<evidence type="ECO:0000256" key="8">
    <source>
        <dbReference type="ARBA" id="ARBA00022656"/>
    </source>
</evidence>
<dbReference type="PANTHER" id="PTHR38340:SF1">
    <property type="entry name" value="S-LAYER PROTEIN"/>
    <property type="match status" value="1"/>
</dbReference>
<evidence type="ECO:0000256" key="11">
    <source>
        <dbReference type="ARBA" id="ARBA00023069"/>
    </source>
</evidence>
<evidence type="ECO:0000256" key="3">
    <source>
        <dbReference type="ARBA" id="ARBA00004370"/>
    </source>
</evidence>
<dbReference type="PROSITE" id="PS00330">
    <property type="entry name" value="HEMOLYSIN_CALCIUM"/>
    <property type="match status" value="3"/>
</dbReference>
<dbReference type="Gene3D" id="2.150.10.10">
    <property type="entry name" value="Serralysin-like metalloprotease, C-terminal"/>
    <property type="match status" value="1"/>
</dbReference>
<dbReference type="Gene3D" id="2.160.20.10">
    <property type="entry name" value="Single-stranded right-handed beta-helix, Pectin lyase-like"/>
    <property type="match status" value="1"/>
</dbReference>
<sequence length="946" mass="99146">MAGKTYYVSGTGSDKNDGLNEGAAFRTLQKAGDLVAAGDTVYVMNGTYTNTYPNILSISDKHGTANAPITFTAYPGHTPVLEARINNWNAISITGSSYVVIEGLTLLGARDEITLEYALQQKNNLSNPATSGNGINVTYIDDNENQHSHHITISNNKVSNFSGGGITAIEADYITVENNVVSGNGWYSPFGVQGITMLNLWNSDDNLTDYKVIIRGNTSFDNKQLVPTDSTGKIQEGHGIMLDRSYIGTEYYAGKALITNNLVYNNGGAGIQIFKGENPVDIVNNTTYQNSQEISAGEIFLNSYKNVHVSNNIMYASDGNAASAIPNSSNVSFDNNLAYNGVFKGTGTGNVLNKDPLFVDAANHDFRLKPGSPAIDAGSNAFNSITKNVPLDGDGNGSVFIDAGVYEAPTNNTPTPEIQVLDGTVDIVDDSTTAINFGDTIVGSTLTKTFTINNTGIAALNLSNLKLPDGFSLVGTLPATLAAKTSANITVALNTTTAGTYTGNFSLSNNDSNESPFDFAISGKVNAPEIQVLNGKVDIVDGSTTAIDFGNAAFGSTVTKTFTIKNTGKAVLNLSNLELPDGFSLVGTLPATLAINNWANIKVALNTKTPGTYAGRFSLSNNDTDESPFDFAISGKVKPAPAPEIQVLNGTVDIADGSTTAINFGNVAFGSTVTKTFTINNTGTAALKLSNLKLPDGFSLVGTRPYSLAAKGSTNITVALNTNIPTPGTYSGSFSLSNNDSDESPFDFAISGTVKPPLANEIYLLNGTDSSEYLKGNAPANKIYGFGGQDNIVGNLGNDQLFGGDGNDTLRGNDGNDLLYGDSGNDKLWGDSGNDTLFGGIGDDQLLGGAGNDWLYGGNGKDVLTGGNGTDTFVLALGEGTDSITDFEVGKDKLALSGSLQFGRLLIQQQGSQTFIMDSSDNQVLAKLDNVTASILVAQPSNFITI</sequence>
<evidence type="ECO:0000256" key="5">
    <source>
        <dbReference type="ARBA" id="ARBA00004613"/>
    </source>
</evidence>
<dbReference type="InterPro" id="IPR018511">
    <property type="entry name" value="Hemolysin-typ_Ca-bd_CS"/>
</dbReference>
<evidence type="ECO:0000256" key="12">
    <source>
        <dbReference type="ARBA" id="ARBA00023136"/>
    </source>
</evidence>
<keyword evidence="10" id="KW-0843">Virulence</keyword>
<comment type="subcellular location">
    <subcellularLocation>
        <location evidence="2">Cell projection</location>
        <location evidence="2">Cilium</location>
    </subcellularLocation>
    <subcellularLocation>
        <location evidence="4">Cytoplasm</location>
    </subcellularLocation>
    <subcellularLocation>
        <location evidence="3">Membrane</location>
    </subcellularLocation>
    <subcellularLocation>
        <location evidence="5">Secreted</location>
    </subcellularLocation>
</comment>
<name>A0ABS8IEJ3_9NOSO</name>
<dbReference type="InterPro" id="IPR003995">
    <property type="entry name" value="RTX_toxin_determinant-A"/>
</dbReference>
<dbReference type="PRINTS" id="PR00313">
    <property type="entry name" value="CABNDNGRPT"/>
</dbReference>
<dbReference type="Pfam" id="PF00353">
    <property type="entry name" value="HemolysinCabind"/>
    <property type="match status" value="3"/>
</dbReference>
<feature type="domain" description="HYDIN/VesB/CFA65-like Ig-like" evidence="15">
    <location>
        <begin position="660"/>
        <end position="744"/>
    </location>
</feature>
<comment type="caution">
    <text evidence="16">The sequence shown here is derived from an EMBL/GenBank/DDBJ whole genome shotgun (WGS) entry which is preliminary data.</text>
</comment>
<feature type="domain" description="HYDIN/VesB/CFA65-like Ig-like" evidence="15">
    <location>
        <begin position="432"/>
        <end position="516"/>
    </location>
</feature>
<evidence type="ECO:0000259" key="15">
    <source>
        <dbReference type="Pfam" id="PF22544"/>
    </source>
</evidence>
<evidence type="ECO:0000256" key="13">
    <source>
        <dbReference type="ARBA" id="ARBA00023273"/>
    </source>
</evidence>
<dbReference type="Proteomes" id="UP001199525">
    <property type="component" value="Unassembled WGS sequence"/>
</dbReference>
<evidence type="ECO:0000256" key="4">
    <source>
        <dbReference type="ARBA" id="ARBA00004496"/>
    </source>
</evidence>
<evidence type="ECO:0000256" key="9">
    <source>
        <dbReference type="ARBA" id="ARBA00022737"/>
    </source>
</evidence>
<dbReference type="Pfam" id="PF13229">
    <property type="entry name" value="Beta_helix"/>
    <property type="match status" value="1"/>
</dbReference>
<protein>
    <submittedName>
        <fullName evidence="16">Choice-of-anchor D domain-containing protein</fullName>
    </submittedName>
</protein>
<evidence type="ECO:0000313" key="16">
    <source>
        <dbReference type="EMBL" id="MCC5602637.1"/>
    </source>
</evidence>
<keyword evidence="9" id="KW-0677">Repeat</keyword>
<dbReference type="InterPro" id="IPR053879">
    <property type="entry name" value="HYDIN_VesB_CFA65-like_Ig"/>
</dbReference>
<dbReference type="InterPro" id="IPR011050">
    <property type="entry name" value="Pectin_lyase_fold/virulence"/>
</dbReference>
<evidence type="ECO:0000256" key="6">
    <source>
        <dbReference type="ARBA" id="ARBA00022490"/>
    </source>
</evidence>
<keyword evidence="13" id="KW-0966">Cell projection</keyword>
<feature type="domain" description="Right handed beta helix" evidence="14">
    <location>
        <begin position="238"/>
        <end position="342"/>
    </location>
</feature>
<dbReference type="InterPro" id="IPR022441">
    <property type="entry name" value="Para_beta_helix_rpt-2"/>
</dbReference>
<dbReference type="NCBIfam" id="NF012200">
    <property type="entry name" value="choice_anch_D"/>
    <property type="match status" value="3"/>
</dbReference>
<reference evidence="16 17" key="1">
    <citation type="journal article" date="2021" name="Microorganisms">
        <title>Genome Evolution of Filamentous Cyanobacterium Nostoc Species: From Facultative Symbiosis to Free Living.</title>
        <authorList>
            <person name="Huo D."/>
            <person name="Li H."/>
            <person name="Cai F."/>
            <person name="Guo X."/>
            <person name="Qiao Z."/>
            <person name="Wang W."/>
            <person name="Yu G."/>
            <person name="Li R."/>
        </authorList>
    </citation>
    <scope>NUCLEOTIDE SEQUENCE [LARGE SCALE GENOMIC DNA]</scope>
    <source>
        <strain evidence="16 17">CHAB 5714</strain>
    </source>
</reference>
<organism evidence="16 17">
    <name type="scientific">Nostoc favosum CHAB5714</name>
    <dbReference type="NCBI Taxonomy" id="2780399"/>
    <lineage>
        <taxon>Bacteria</taxon>
        <taxon>Bacillati</taxon>
        <taxon>Cyanobacteriota</taxon>
        <taxon>Cyanophyceae</taxon>
        <taxon>Nostocales</taxon>
        <taxon>Nostocaceae</taxon>
        <taxon>Nostoc</taxon>
        <taxon>Nostoc favosum</taxon>
    </lineage>
</organism>
<dbReference type="InterPro" id="IPR039448">
    <property type="entry name" value="Beta_helix"/>
</dbReference>
<dbReference type="SUPFAM" id="SSF51126">
    <property type="entry name" value="Pectin lyase-like"/>
    <property type="match status" value="1"/>
</dbReference>
<evidence type="ECO:0000313" key="17">
    <source>
        <dbReference type="Proteomes" id="UP001199525"/>
    </source>
</evidence>
<keyword evidence="12" id="KW-0472">Membrane</keyword>
<evidence type="ECO:0000256" key="10">
    <source>
        <dbReference type="ARBA" id="ARBA00023026"/>
    </source>
</evidence>
<accession>A0ABS8IEJ3</accession>
<gene>
    <name evidence="16" type="ORF">LC586_26445</name>
</gene>
<feature type="domain" description="HYDIN/VesB/CFA65-like Ig-like" evidence="15">
    <location>
        <begin position="544"/>
        <end position="628"/>
    </location>
</feature>
<dbReference type="SUPFAM" id="SSF51120">
    <property type="entry name" value="beta-Roll"/>
    <property type="match status" value="2"/>
</dbReference>
<proteinExistence type="predicted"/>
<dbReference type="Gene3D" id="2.60.40.10">
    <property type="entry name" value="Immunoglobulins"/>
    <property type="match status" value="3"/>
</dbReference>
<dbReference type="Pfam" id="PF22544">
    <property type="entry name" value="HYDIN_VesB_CFA65-like_Ig"/>
    <property type="match status" value="3"/>
</dbReference>
<dbReference type="PRINTS" id="PR01488">
    <property type="entry name" value="RTXTOXINA"/>
</dbReference>
<dbReference type="InterPro" id="IPR011049">
    <property type="entry name" value="Serralysin-like_metalloprot_C"/>
</dbReference>
<dbReference type="NCBIfam" id="TIGR03804">
    <property type="entry name" value="para_beta_helix"/>
    <property type="match status" value="1"/>
</dbReference>
<dbReference type="PANTHER" id="PTHR38340">
    <property type="entry name" value="S-LAYER PROTEIN"/>
    <property type="match status" value="1"/>
</dbReference>
<dbReference type="SMART" id="SM00710">
    <property type="entry name" value="PbH1"/>
    <property type="match status" value="6"/>
</dbReference>
<evidence type="ECO:0000259" key="14">
    <source>
        <dbReference type="Pfam" id="PF13229"/>
    </source>
</evidence>
<dbReference type="InterPro" id="IPR001343">
    <property type="entry name" value="Hemolysn_Ca-bd"/>
</dbReference>
<evidence type="ECO:0000256" key="2">
    <source>
        <dbReference type="ARBA" id="ARBA00004138"/>
    </source>
</evidence>
<evidence type="ECO:0000256" key="1">
    <source>
        <dbReference type="ARBA" id="ARBA00002822"/>
    </source>
</evidence>
<comment type="function">
    <text evidence="1">Converts beta-D-mannuronic acid (M) to alpha-L-guluronic acid (G), producing a polymer with gel-forming capacity, required for the formation of the cyst coat.</text>
</comment>
<keyword evidence="8" id="KW-0800">Toxin</keyword>
<dbReference type="InterPro" id="IPR050557">
    <property type="entry name" value="RTX_toxin/Mannuronan_C5-epim"/>
</dbReference>
<dbReference type="RefSeq" id="WP_229488187.1">
    <property type="nucleotide sequence ID" value="NZ_JAIVFQ010000055.1"/>
</dbReference>
<keyword evidence="11" id="KW-0969">Cilium</keyword>